<dbReference type="AlphaFoldDB" id="A0A9D4ZA23"/>
<organism evidence="2 3">
    <name type="scientific">Adiantum capillus-veneris</name>
    <name type="common">Maidenhair fern</name>
    <dbReference type="NCBI Taxonomy" id="13818"/>
    <lineage>
        <taxon>Eukaryota</taxon>
        <taxon>Viridiplantae</taxon>
        <taxon>Streptophyta</taxon>
        <taxon>Embryophyta</taxon>
        <taxon>Tracheophyta</taxon>
        <taxon>Polypodiopsida</taxon>
        <taxon>Polypodiidae</taxon>
        <taxon>Polypodiales</taxon>
        <taxon>Pteridineae</taxon>
        <taxon>Pteridaceae</taxon>
        <taxon>Vittarioideae</taxon>
        <taxon>Adiantum</taxon>
    </lineage>
</organism>
<evidence type="ECO:0000256" key="1">
    <source>
        <dbReference type="SAM" id="MobiDB-lite"/>
    </source>
</evidence>
<feature type="region of interest" description="Disordered" evidence="1">
    <location>
        <begin position="1"/>
        <end position="48"/>
    </location>
</feature>
<dbReference type="OrthoDB" id="1936759at2759"/>
<protein>
    <recommendedName>
        <fullName evidence="4">EB1 C-terminal domain-containing protein</fullName>
    </recommendedName>
</protein>
<proteinExistence type="predicted"/>
<sequence>MDSQARLACPSDVPSSTSRSTRRHAPSSAQQPSPSPPPESEDDNPAQQQQVLESLASYLEGELVSRLQAYSELLAEGDSLNRERFFYHNKLLQIEQICRHVQPLRSSIPKLDSIMSILSMDSDMPNV</sequence>
<name>A0A9D4ZA23_ADICA</name>
<dbReference type="SUPFAM" id="SSF140612">
    <property type="entry name" value="EB1 dimerisation domain-like"/>
    <property type="match status" value="1"/>
</dbReference>
<evidence type="ECO:0000313" key="2">
    <source>
        <dbReference type="EMBL" id="KAI5067838.1"/>
    </source>
</evidence>
<evidence type="ECO:0008006" key="4">
    <source>
        <dbReference type="Google" id="ProtNLM"/>
    </source>
</evidence>
<keyword evidence="3" id="KW-1185">Reference proteome</keyword>
<comment type="caution">
    <text evidence="2">The sequence shown here is derived from an EMBL/GenBank/DDBJ whole genome shotgun (WGS) entry which is preliminary data.</text>
</comment>
<accession>A0A9D4ZA23</accession>
<dbReference type="Proteomes" id="UP000886520">
    <property type="component" value="Chromosome 17"/>
</dbReference>
<dbReference type="GO" id="GO:0008017">
    <property type="term" value="F:microtubule binding"/>
    <property type="evidence" value="ECO:0007669"/>
    <property type="project" value="InterPro"/>
</dbReference>
<evidence type="ECO:0000313" key="3">
    <source>
        <dbReference type="Proteomes" id="UP000886520"/>
    </source>
</evidence>
<gene>
    <name evidence="2" type="ORF">GOP47_0018366</name>
</gene>
<dbReference type="Gene3D" id="1.20.5.1430">
    <property type="match status" value="1"/>
</dbReference>
<reference evidence="2" key="1">
    <citation type="submission" date="2021-01" db="EMBL/GenBank/DDBJ databases">
        <title>Adiantum capillus-veneris genome.</title>
        <authorList>
            <person name="Fang Y."/>
            <person name="Liao Q."/>
        </authorList>
    </citation>
    <scope>NUCLEOTIDE SEQUENCE</scope>
    <source>
        <strain evidence="2">H3</strain>
        <tissue evidence="2">Leaf</tissue>
    </source>
</reference>
<dbReference type="InterPro" id="IPR036133">
    <property type="entry name" value="EB1_C_sf"/>
</dbReference>
<dbReference type="EMBL" id="JABFUD020000017">
    <property type="protein sequence ID" value="KAI5067838.1"/>
    <property type="molecule type" value="Genomic_DNA"/>
</dbReference>